<dbReference type="PANTHER" id="PTHR42923">
    <property type="entry name" value="PROTOPORPHYRINOGEN OXIDASE"/>
    <property type="match status" value="1"/>
</dbReference>
<protein>
    <recommendedName>
        <fullName evidence="1">Amine oxidase domain-containing protein</fullName>
    </recommendedName>
</protein>
<reference evidence="2 3" key="1">
    <citation type="submission" date="2018-07" db="EMBL/GenBank/DDBJ databases">
        <title>Draft genome of the type strain Streptomyces armeniacus ATCC 15676.</title>
        <authorList>
            <person name="Labana P."/>
            <person name="Gosse J.T."/>
            <person name="Boddy C.N."/>
        </authorList>
    </citation>
    <scope>NUCLEOTIDE SEQUENCE [LARGE SCALE GENOMIC DNA]</scope>
    <source>
        <strain evidence="2 3">ATCC 15676</strain>
    </source>
</reference>
<dbReference type="PANTHER" id="PTHR42923:SF17">
    <property type="entry name" value="AMINE OXIDASE DOMAIN-CONTAINING PROTEIN"/>
    <property type="match status" value="1"/>
</dbReference>
<dbReference type="SUPFAM" id="SSF51905">
    <property type="entry name" value="FAD/NAD(P)-binding domain"/>
    <property type="match status" value="1"/>
</dbReference>
<dbReference type="Gene3D" id="3.90.660.20">
    <property type="entry name" value="Protoporphyrinogen oxidase, mitochondrial, domain 2"/>
    <property type="match status" value="1"/>
</dbReference>
<dbReference type="AlphaFoldDB" id="A0A345XPG9"/>
<dbReference type="Pfam" id="PF01593">
    <property type="entry name" value="Amino_oxidase"/>
    <property type="match status" value="1"/>
</dbReference>
<evidence type="ECO:0000313" key="2">
    <source>
        <dbReference type="EMBL" id="AXK33535.1"/>
    </source>
</evidence>
<proteinExistence type="predicted"/>
<accession>A0A345XPG9</accession>
<evidence type="ECO:0000259" key="1">
    <source>
        <dbReference type="Pfam" id="PF01593"/>
    </source>
</evidence>
<dbReference type="Proteomes" id="UP000254425">
    <property type="component" value="Chromosome"/>
</dbReference>
<dbReference type="InterPro" id="IPR036188">
    <property type="entry name" value="FAD/NAD-bd_sf"/>
</dbReference>
<evidence type="ECO:0000313" key="3">
    <source>
        <dbReference type="Proteomes" id="UP000254425"/>
    </source>
</evidence>
<feature type="domain" description="Amine oxidase" evidence="1">
    <location>
        <begin position="63"/>
        <end position="463"/>
    </location>
</feature>
<gene>
    <name evidence="2" type="ORF">DVA86_13620</name>
</gene>
<organism evidence="2 3">
    <name type="scientific">Streptomyces armeniacus</name>
    <dbReference type="NCBI Taxonomy" id="83291"/>
    <lineage>
        <taxon>Bacteria</taxon>
        <taxon>Bacillati</taxon>
        <taxon>Actinomycetota</taxon>
        <taxon>Actinomycetes</taxon>
        <taxon>Kitasatosporales</taxon>
        <taxon>Streptomycetaceae</taxon>
        <taxon>Streptomyces</taxon>
    </lineage>
</organism>
<dbReference type="InterPro" id="IPR002937">
    <property type="entry name" value="Amino_oxidase"/>
</dbReference>
<dbReference type="EMBL" id="CP031320">
    <property type="protein sequence ID" value="AXK33535.1"/>
    <property type="molecule type" value="Genomic_DNA"/>
</dbReference>
<sequence>MRRGHMPVSVRPLRRRSVLRHGALGAASLGLLTAGRLPASRPEGERRRAAPDKRLAVVGAGTSGIATAYFCDSAWSVDLFESRDKIGGHVDTLSVTEGDKRYAVDIGAEFFHPNTHPLYWSFLAEIGARTDDPDTSQVIEGPASLTVFDAATGKSRFGSEHALDDLPGALRFLAFTKEARRMTEPDVRWETTMGEWLDGLDIDDGYKRDVLTPWLASLTCGDIELVRTQSARAHLSAFAKTFPATIFEPVHTYNSTVGLEGYLRTLLDACENTTVLTRAGVQSLEEQSGTWHVRTASGRHGPYDAVVVSAPPPVAKDFFTGLPDLGHITELLKLHEYSPTRLVIHRDPCYMPADRDYWSVQNAAAGGPNCETSIWIGAYYGTDDPATKPSIFKSWAASRAADPAELLAARRFRHPLSTPRSLAAARDMLAFQGDRNLYFAGSYTTVTDLQETAVYSGLKVAESLNPQGPELTSFKQRLSDDDLLDLSYDIT</sequence>
<dbReference type="KEGG" id="sarm:DVA86_13620"/>
<keyword evidence="3" id="KW-1185">Reference proteome</keyword>
<name>A0A345XPG9_9ACTN</name>
<dbReference type="GO" id="GO:0016491">
    <property type="term" value="F:oxidoreductase activity"/>
    <property type="evidence" value="ECO:0007669"/>
    <property type="project" value="InterPro"/>
</dbReference>
<dbReference type="Gene3D" id="3.50.50.60">
    <property type="entry name" value="FAD/NAD(P)-binding domain"/>
    <property type="match status" value="2"/>
</dbReference>
<dbReference type="InterPro" id="IPR050464">
    <property type="entry name" value="Zeta_carotene_desat/Oxidored"/>
</dbReference>